<reference evidence="3" key="1">
    <citation type="submission" date="2018-05" db="EMBL/GenBank/DDBJ databases">
        <authorList>
            <person name="Lanie J.A."/>
            <person name="Ng W.-L."/>
            <person name="Kazmierczak K.M."/>
            <person name="Andrzejewski T.M."/>
            <person name="Davidsen T.M."/>
            <person name="Wayne K.J."/>
            <person name="Tettelin H."/>
            <person name="Glass J.I."/>
            <person name="Rusch D."/>
            <person name="Podicherti R."/>
            <person name="Tsui H.-C.T."/>
            <person name="Winkler M.E."/>
        </authorList>
    </citation>
    <scope>NUCLEOTIDE SEQUENCE</scope>
</reference>
<name>A0A381NUP2_9ZZZZ</name>
<dbReference type="CDD" id="cd12797">
    <property type="entry name" value="M23_peptidase"/>
    <property type="match status" value="1"/>
</dbReference>
<keyword evidence="1" id="KW-0472">Membrane</keyword>
<feature type="domain" description="M23ase beta-sheet core" evidence="2">
    <location>
        <begin position="149"/>
        <end position="243"/>
    </location>
</feature>
<dbReference type="InterPro" id="IPR016047">
    <property type="entry name" value="M23ase_b-sheet_dom"/>
</dbReference>
<keyword evidence="1" id="KW-1133">Transmembrane helix</keyword>
<dbReference type="InterPro" id="IPR050570">
    <property type="entry name" value="Cell_wall_metabolism_enzyme"/>
</dbReference>
<dbReference type="GO" id="GO:0004222">
    <property type="term" value="F:metalloendopeptidase activity"/>
    <property type="evidence" value="ECO:0007669"/>
    <property type="project" value="TreeGrafter"/>
</dbReference>
<proteinExistence type="predicted"/>
<organism evidence="3">
    <name type="scientific">marine metagenome</name>
    <dbReference type="NCBI Taxonomy" id="408172"/>
    <lineage>
        <taxon>unclassified sequences</taxon>
        <taxon>metagenomes</taxon>
        <taxon>ecological metagenomes</taxon>
    </lineage>
</organism>
<sequence length="261" mass="29537">MNKKFTLLIIPDDDSGTKSYNFSKNLLKYSFISISVILIVFIFISIKLIPGISKYDDLKKKYNILAQERLKVIELSESLKRIKQMNQFVRNSLGVELNFVDPPEIRDSVLMLIPDENSISFTDNIPSVAPIQGYISQRMENKFSITDNRHGGIDIVAKQGTPIKASASGLVIFSGWTYEMGNLIIIHHGDGYFTQYGHNQQNLRFQLEMVKKGEVIGLVGNTGVSSGPHLHFEIWKDNKSINPLIYFPEYNETDLTSNNNG</sequence>
<accession>A0A381NUP2</accession>
<dbReference type="SUPFAM" id="SSF51261">
    <property type="entry name" value="Duplicated hybrid motif"/>
    <property type="match status" value="1"/>
</dbReference>
<evidence type="ECO:0000259" key="2">
    <source>
        <dbReference type="Pfam" id="PF01551"/>
    </source>
</evidence>
<feature type="transmembrane region" description="Helical" evidence="1">
    <location>
        <begin position="29"/>
        <end position="49"/>
    </location>
</feature>
<gene>
    <name evidence="3" type="ORF">METZ01_LOCUS10833</name>
</gene>
<evidence type="ECO:0000313" key="3">
    <source>
        <dbReference type="EMBL" id="SUZ57979.1"/>
    </source>
</evidence>
<dbReference type="AlphaFoldDB" id="A0A381NUP2"/>
<dbReference type="Pfam" id="PF01551">
    <property type="entry name" value="Peptidase_M23"/>
    <property type="match status" value="1"/>
</dbReference>
<dbReference type="PANTHER" id="PTHR21666:SF270">
    <property type="entry name" value="MUREIN HYDROLASE ACTIVATOR ENVC"/>
    <property type="match status" value="1"/>
</dbReference>
<protein>
    <recommendedName>
        <fullName evidence="2">M23ase beta-sheet core domain-containing protein</fullName>
    </recommendedName>
</protein>
<evidence type="ECO:0000256" key="1">
    <source>
        <dbReference type="SAM" id="Phobius"/>
    </source>
</evidence>
<keyword evidence="1" id="KW-0812">Transmembrane</keyword>
<dbReference type="PANTHER" id="PTHR21666">
    <property type="entry name" value="PEPTIDASE-RELATED"/>
    <property type="match status" value="1"/>
</dbReference>
<dbReference type="Gene3D" id="2.70.70.10">
    <property type="entry name" value="Glucose Permease (Domain IIA)"/>
    <property type="match status" value="1"/>
</dbReference>
<dbReference type="InterPro" id="IPR011055">
    <property type="entry name" value="Dup_hybrid_motif"/>
</dbReference>
<dbReference type="EMBL" id="UINC01000590">
    <property type="protein sequence ID" value="SUZ57979.1"/>
    <property type="molecule type" value="Genomic_DNA"/>
</dbReference>